<name>A0A4P6EPS3_9MICO</name>
<protein>
    <recommendedName>
        <fullName evidence="3">SH3 domain-containing protein</fullName>
    </recommendedName>
</protein>
<evidence type="ECO:0008006" key="3">
    <source>
        <dbReference type="Google" id="ProtNLM"/>
    </source>
</evidence>
<accession>A0A4P6EPS3</accession>
<dbReference type="Proteomes" id="UP000291758">
    <property type="component" value="Chromosome"/>
</dbReference>
<reference evidence="1 2" key="1">
    <citation type="submission" date="2019-01" db="EMBL/GenBank/DDBJ databases">
        <title>Genome sequencing of strain 2JSPR-7.</title>
        <authorList>
            <person name="Heo J."/>
            <person name="Kim S.-J."/>
            <person name="Kim J.-S."/>
            <person name="Hong S.-B."/>
            <person name="Kwon S.-W."/>
        </authorList>
    </citation>
    <scope>NUCLEOTIDE SEQUENCE [LARGE SCALE GENOMIC DNA]</scope>
    <source>
        <strain evidence="1 2">2JSPR-7</strain>
    </source>
</reference>
<evidence type="ECO:0000313" key="1">
    <source>
        <dbReference type="EMBL" id="QAY62267.1"/>
    </source>
</evidence>
<keyword evidence="2" id="KW-1185">Reference proteome</keyword>
<dbReference type="AlphaFoldDB" id="A0A4P6EPS3"/>
<dbReference type="OrthoDB" id="3734014at2"/>
<gene>
    <name evidence="1" type="ORF">ET495_02120</name>
</gene>
<evidence type="ECO:0000313" key="2">
    <source>
        <dbReference type="Proteomes" id="UP000291758"/>
    </source>
</evidence>
<dbReference type="KEGG" id="xyl:ET495_02120"/>
<dbReference type="EMBL" id="CP035495">
    <property type="protein sequence ID" value="QAY62267.1"/>
    <property type="molecule type" value="Genomic_DNA"/>
</dbReference>
<dbReference type="RefSeq" id="WP_129202243.1">
    <property type="nucleotide sequence ID" value="NZ_CP035495.1"/>
</dbReference>
<proteinExistence type="predicted"/>
<dbReference type="Gene3D" id="2.30.30.40">
    <property type="entry name" value="SH3 Domains"/>
    <property type="match status" value="1"/>
</dbReference>
<organism evidence="1 2">
    <name type="scientific">Xylanimonas allomyrinae</name>
    <dbReference type="NCBI Taxonomy" id="2509459"/>
    <lineage>
        <taxon>Bacteria</taxon>
        <taxon>Bacillati</taxon>
        <taxon>Actinomycetota</taxon>
        <taxon>Actinomycetes</taxon>
        <taxon>Micrococcales</taxon>
        <taxon>Promicromonosporaceae</taxon>
        <taxon>Xylanimonas</taxon>
    </lineage>
</organism>
<sequence>MCAPVTGRCEYAPVWDVGPWNTRDDYWSTTRHFAQDLPHGTPAAQAAFTGGYAGGLDERGRTVLNPSGIDLADGTFTDGLGLTTNAPVDVTYLWQGNARTGVVASPARPLNVRSGPGTGYAAVGLAANTARVPLLCHERGTTVAGTRGTTNLWYRIGPGNWVSDAYLITGTGLPVAPRC</sequence>